<dbReference type="Proteomes" id="UP000808372">
    <property type="component" value="Unplaced"/>
</dbReference>
<evidence type="ECO:0000313" key="2">
    <source>
        <dbReference type="Proteomes" id="UP000808372"/>
    </source>
</evidence>
<feature type="domain" description="Potassium channel tetramerisation-type BTB" evidence="1">
    <location>
        <begin position="39"/>
        <end position="83"/>
    </location>
</feature>
<dbReference type="Pfam" id="PF02214">
    <property type="entry name" value="BTB_2"/>
    <property type="match status" value="1"/>
</dbReference>
<sequence>MLVPWFKCPTNQLTASAWIPSYLATEEQMQHRKQMTDPVTLNVGGCLYTTSQATLQRYPDSMLGVHVPRRLPHYTQRSDFYQIEPLMQSLTDTKPLYPLDTF</sequence>
<dbReference type="SUPFAM" id="SSF54695">
    <property type="entry name" value="POZ domain"/>
    <property type="match status" value="1"/>
</dbReference>
<dbReference type="InterPro" id="IPR011333">
    <property type="entry name" value="SKP1/BTB/POZ_sf"/>
</dbReference>
<reference evidence="3" key="1">
    <citation type="submission" date="2025-08" db="UniProtKB">
        <authorList>
            <consortium name="RefSeq"/>
        </authorList>
    </citation>
    <scope>IDENTIFICATION</scope>
    <source>
        <tissue evidence="3">White muscle</tissue>
    </source>
</reference>
<dbReference type="RefSeq" id="XP_038839503.1">
    <property type="nucleotide sequence ID" value="XM_038983575.1"/>
</dbReference>
<organism evidence="2 3">
    <name type="scientific">Salvelinus namaycush</name>
    <name type="common">Lake trout</name>
    <name type="synonym">Salmo namaycush</name>
    <dbReference type="NCBI Taxonomy" id="8040"/>
    <lineage>
        <taxon>Eukaryota</taxon>
        <taxon>Metazoa</taxon>
        <taxon>Chordata</taxon>
        <taxon>Craniata</taxon>
        <taxon>Vertebrata</taxon>
        <taxon>Euteleostomi</taxon>
        <taxon>Actinopterygii</taxon>
        <taxon>Neopterygii</taxon>
        <taxon>Teleostei</taxon>
        <taxon>Protacanthopterygii</taxon>
        <taxon>Salmoniformes</taxon>
        <taxon>Salmonidae</taxon>
        <taxon>Salmoninae</taxon>
        <taxon>Salvelinus</taxon>
    </lineage>
</organism>
<evidence type="ECO:0000259" key="1">
    <source>
        <dbReference type="Pfam" id="PF02214"/>
    </source>
</evidence>
<dbReference type="Gene3D" id="3.30.710.10">
    <property type="entry name" value="Potassium Channel Kv1.1, Chain A"/>
    <property type="match status" value="1"/>
</dbReference>
<dbReference type="PANTHER" id="PTHR14499">
    <property type="entry name" value="POTASSIUM CHANNEL TETRAMERIZATION DOMAIN-CONTAINING"/>
    <property type="match status" value="1"/>
</dbReference>
<dbReference type="GO" id="GO:0051260">
    <property type="term" value="P:protein homooligomerization"/>
    <property type="evidence" value="ECO:0007669"/>
    <property type="project" value="InterPro"/>
</dbReference>
<protein>
    <submittedName>
        <fullName evidence="3">BTB/POZ domain-containing protein KCTD6-like</fullName>
    </submittedName>
</protein>
<dbReference type="AlphaFoldDB" id="A0A8U0Q9D4"/>
<keyword evidence="2" id="KW-1185">Reference proteome</keyword>
<evidence type="ECO:0000313" key="3">
    <source>
        <dbReference type="RefSeq" id="XP_038839503.1"/>
    </source>
</evidence>
<dbReference type="InterPro" id="IPR003131">
    <property type="entry name" value="T1-type_BTB"/>
</dbReference>
<accession>A0A8U0Q9D4</accession>
<gene>
    <name evidence="3" type="primary">LOC120037545</name>
</gene>
<dbReference type="PANTHER" id="PTHR14499:SF10">
    <property type="entry name" value="BTB_POZ DOMAIN-CONTAINING PROTEIN KCTD6"/>
    <property type="match status" value="1"/>
</dbReference>
<dbReference type="GeneID" id="120037545"/>
<dbReference type="KEGG" id="snh:120037545"/>
<name>A0A8U0Q9D4_SALNM</name>
<proteinExistence type="predicted"/>